<reference evidence="1 2" key="1">
    <citation type="submission" date="2019-01" db="EMBL/GenBank/DDBJ databases">
        <authorList>
            <person name="Chen W.-M."/>
        </authorList>
    </citation>
    <scope>NUCLEOTIDE SEQUENCE [LARGE SCALE GENOMIC DNA]</scope>
    <source>
        <strain evidence="1 2">YBJ-36</strain>
    </source>
</reference>
<keyword evidence="2" id="KW-1185">Reference proteome</keyword>
<organism evidence="1 2">
    <name type="scientific">Mucilaginibacter limnophilus</name>
    <dbReference type="NCBI Taxonomy" id="1932778"/>
    <lineage>
        <taxon>Bacteria</taxon>
        <taxon>Pseudomonadati</taxon>
        <taxon>Bacteroidota</taxon>
        <taxon>Sphingobacteriia</taxon>
        <taxon>Sphingobacteriales</taxon>
        <taxon>Sphingobacteriaceae</taxon>
        <taxon>Mucilaginibacter</taxon>
    </lineage>
</organism>
<dbReference type="RefSeq" id="WP_127707818.1">
    <property type="nucleotide sequence ID" value="NZ_SACK01000011.1"/>
</dbReference>
<dbReference type="Proteomes" id="UP000282759">
    <property type="component" value="Unassembled WGS sequence"/>
</dbReference>
<evidence type="ECO:0000313" key="2">
    <source>
        <dbReference type="Proteomes" id="UP000282759"/>
    </source>
</evidence>
<sequence length="1568" mass="181152">MDKLEFNIFSEIALLTLPHYFRNDNWSTDFGKVQLYCNSENVKPEFIIDLSKCLWIDPLPLLSLIISLKQVNLEITKKVILKSEDNHNDEQCRLMSFLEKEGFLDQFTRSGCSLLILESEDKYRVYNDRDRDEYKNYENSLRYSDSTIIKAQVVDLSEKVTEESLDDWVDALLADQYKLTHKITETSKDDIFSRVSLFLKETLDNIYEHAYPTQSSRKYAGFYIRFRKGLADNSLDMPSRIELKNTIDKEHKHCPTLEKYFLEDISSFIEIFVIDSGIGIAKSFYKDIPKSKKFPFREAWRQIIGFGHRGQDNPKKKSTKYGGLYSLGRLLHQNYLTVRDHNEWIGDVLPIKEVGDNLASNRSYLLISDSQLQLYGAALIGRITWKAAADENPDWGIIENLTAGEKNDWQMHPFAVALRTDKDIYLKYQGKPFNEFPENPFYIRDDKYNYSDKALSTYYLKRESKADFCLYLPKPGATKNVIHNIVENDFINLESKSKTLIIGDIPVWETNVYQLALKDAAYSSMFLERFDRLILVSKRLSVLLLERRGKTFVDSAVKRTKYLSNSSSIFNPANCFSHYIEWVRTHDSMIYWQYLNHTNKLNEYYINAEIIWSQGLNAIGLNGYLNFSKTLTDRFCMTIYKDSLERTLCLNNRNGCYYESIDVLTNKLCQQFNSLFYNRVQLGAQRILLGSVVVTGHSAKSVQTLASDYLNALVVHFFYNLNSEAEKSPLGEMHLLLWPLKGQAWFADNVLQTETSVSKGKFERVGSSHVIAPSGWKYFPIPRYKLFDLTKRRFIDTYSPIQAGNEELYRFISIYKCTPPETYRYWQGKKNEVISIGHTNYESNHDLFKIDFPFALNQSFALGDGLAIFLLGEFVLALGIEPSDLISDNGRLIDGVANYVKHERDFFSKSIFECSLIVYPYHYNTEHAIELIKNYLPESYHSKIIAIFPINKDRYGSTFLPSPITIETIAQNIFQEKENIRMEGNGRQLNAMLFDDATIGGKTRSDIAHILYSLDINNVKTVSMVERSRLPFSTSYPYKHKAFWRLDIPKLGDDDSCPICRAFKEVDNFSNILISQNAIDRINSWRSIWSKRTPFEMKGTKILTPTMLNLKEDRRYKKFGIYYDGISHQQCGGAKNKIELTTSIGLSIYTAELYSNTSKDDVVIEYLALDEVSNSAKLEMLCTNLLLFGREFSNTVKKNIIIAIFMLAELSEENNLTAMAAIALISQKREHLDILFEEVKDSQAVDVQVKNQDMHIVLSRLSSFRGSKFYGSKKLMRLHTGFQDLKVLYKQFHSELYNDFGLAHDTPLQLVIREITNSLRTINAIEDSCDKVIFLLEKIPIWHLRKIGLVNNAEADTTLKSEINNHLNSAKEFLANKSNNLFVPETAKKFKSIVRAAIDHLKAFHDRLFLCVNGLDAWDMGDVLADLIKQQQLQVGVSRNIKRPLQKSLDYSNWICWDREVISSVCSIIGNARHCNKNLILDYYNENESNSVKSGWITVDIGERYLTIKMINFSKQTANEISSLTGKRNKPEKLHLKELNINVNYVDVKYQDNTLVETIIEFPYLNTY</sequence>
<dbReference type="EMBL" id="SACK01000011">
    <property type="protein sequence ID" value="RVT97329.1"/>
    <property type="molecule type" value="Genomic_DNA"/>
</dbReference>
<name>A0A437MI58_9SPHI</name>
<dbReference type="OrthoDB" id="9554569at2"/>
<gene>
    <name evidence="1" type="ORF">EOD41_18695</name>
</gene>
<comment type="caution">
    <text evidence="1">The sequence shown here is derived from an EMBL/GenBank/DDBJ whole genome shotgun (WGS) entry which is preliminary data.</text>
</comment>
<protein>
    <submittedName>
        <fullName evidence="1">Uncharacterized protein</fullName>
    </submittedName>
</protein>
<proteinExistence type="predicted"/>
<evidence type="ECO:0000313" key="1">
    <source>
        <dbReference type="EMBL" id="RVT97329.1"/>
    </source>
</evidence>
<accession>A0A437MI58</accession>